<keyword evidence="3" id="KW-1185">Reference proteome</keyword>
<dbReference type="AlphaFoldDB" id="A0A271J6I4"/>
<reference evidence="2 3" key="1">
    <citation type="submission" date="2016-11" db="EMBL/GenBank/DDBJ databases">
        <title>Study of marine rhodopsin-containing bacteria.</title>
        <authorList>
            <person name="Yoshizawa S."/>
            <person name="Kumagai Y."/>
            <person name="Kogure K."/>
        </authorList>
    </citation>
    <scope>NUCLEOTIDE SEQUENCE [LARGE SCALE GENOMIC DNA]</scope>
    <source>
        <strain evidence="2 3">SAORIC-28</strain>
    </source>
</reference>
<feature type="region of interest" description="Disordered" evidence="1">
    <location>
        <begin position="199"/>
        <end position="219"/>
    </location>
</feature>
<feature type="region of interest" description="Disordered" evidence="1">
    <location>
        <begin position="48"/>
        <end position="87"/>
    </location>
</feature>
<dbReference type="Proteomes" id="UP000216339">
    <property type="component" value="Unassembled WGS sequence"/>
</dbReference>
<evidence type="ECO:0000256" key="1">
    <source>
        <dbReference type="SAM" id="MobiDB-lite"/>
    </source>
</evidence>
<accession>A0A271J6I4</accession>
<gene>
    <name evidence="2" type="ORF">BSZ37_04295</name>
</gene>
<feature type="compositionally biased region" description="Basic and acidic residues" evidence="1">
    <location>
        <begin position="199"/>
        <end position="209"/>
    </location>
</feature>
<sequence>MPDHYPDDYTDPELRWRLKEAIQASGKGGDEGEWSARKAQLLTQAYEKRGGSYIGEKSERQTSLEDWTEQDWQTADGSADAASGDHMDRYLPRDAWALLSESARNEAERTKERADDAGRQVADWPEAVRRVMAELGYADGGEGLTKEMLYDRAQELDVEGRSDMTKGELKAAILDAYRSEHGEPTKDELMTRAQALDVHGRSDMTKSELQDALDGATDR</sequence>
<proteinExistence type="predicted"/>
<comment type="caution">
    <text evidence="2">The sequence shown here is derived from an EMBL/GenBank/DDBJ whole genome shotgun (WGS) entry which is preliminary data.</text>
</comment>
<dbReference type="EMBL" id="MQWD01000001">
    <property type="protein sequence ID" value="PAP78654.1"/>
    <property type="molecule type" value="Genomic_DNA"/>
</dbReference>
<name>A0A271J6I4_9BACT</name>
<feature type="compositionally biased region" description="Basic and acidic residues" evidence="1">
    <location>
        <begin position="48"/>
        <end position="63"/>
    </location>
</feature>
<evidence type="ECO:0000313" key="2">
    <source>
        <dbReference type="EMBL" id="PAP78654.1"/>
    </source>
</evidence>
<evidence type="ECO:0000313" key="3">
    <source>
        <dbReference type="Proteomes" id="UP000216339"/>
    </source>
</evidence>
<organism evidence="2 3">
    <name type="scientific">Rubrivirga marina</name>
    <dbReference type="NCBI Taxonomy" id="1196024"/>
    <lineage>
        <taxon>Bacteria</taxon>
        <taxon>Pseudomonadati</taxon>
        <taxon>Rhodothermota</taxon>
        <taxon>Rhodothermia</taxon>
        <taxon>Rhodothermales</taxon>
        <taxon>Rubricoccaceae</taxon>
        <taxon>Rubrivirga</taxon>
    </lineage>
</organism>
<evidence type="ECO:0008006" key="4">
    <source>
        <dbReference type="Google" id="ProtNLM"/>
    </source>
</evidence>
<protein>
    <recommendedName>
        <fullName evidence="4">Rho termination factor N-terminal domain-containing protein</fullName>
    </recommendedName>
</protein>